<keyword evidence="3" id="KW-1185">Reference proteome</keyword>
<dbReference type="AlphaFoldDB" id="A0A8T2VAQ0"/>
<dbReference type="EMBL" id="CM035406">
    <property type="protein sequence ID" value="KAH7445571.1"/>
    <property type="molecule type" value="Genomic_DNA"/>
</dbReference>
<feature type="transmembrane region" description="Helical" evidence="1">
    <location>
        <begin position="100"/>
        <end position="128"/>
    </location>
</feature>
<feature type="transmembrane region" description="Helical" evidence="1">
    <location>
        <begin position="158"/>
        <end position="181"/>
    </location>
</feature>
<gene>
    <name evidence="2" type="ORF">KP509_01G015200</name>
</gene>
<dbReference type="PANTHER" id="PTHR36060">
    <property type="entry name" value="OS02G0272400 PROTEIN"/>
    <property type="match status" value="1"/>
</dbReference>
<dbReference type="PANTHER" id="PTHR36060:SF1">
    <property type="entry name" value="OS02G0272400 PROTEIN"/>
    <property type="match status" value="1"/>
</dbReference>
<feature type="transmembrane region" description="Helical" evidence="1">
    <location>
        <begin position="187"/>
        <end position="210"/>
    </location>
</feature>
<keyword evidence="1" id="KW-0812">Transmembrane</keyword>
<sequence>MDKAGDALGRMLRQAIMTREEYNELREDDRIWKHLLRPLPLLFAATLFILVILGAVVSLHIVFPPGGGTPFCSRNSTPISNIMDGSMHSFYFTEYEAAQYFFLVAFVPAFLIFGISGLYLIAGMIVAYSAPDTHACIKVVENNCCASRRGGVRCLATINVSFAIVFTLMALFLGSSILTLQTDCSQTLFWCYEMICWGFAFLYGGTYFSLRRKAAVIMDEGEYYGSRTMGMELLGPSGEPPSPGMIRRTNAGFNAWMGPAISSSDDEDELAVGHKDFSDDLYHGEDMGVEGRQA</sequence>
<proteinExistence type="predicted"/>
<evidence type="ECO:0000313" key="3">
    <source>
        <dbReference type="Proteomes" id="UP000825935"/>
    </source>
</evidence>
<protein>
    <recommendedName>
        <fullName evidence="4">Transmembrane protein</fullName>
    </recommendedName>
</protein>
<keyword evidence="1" id="KW-1133">Transmembrane helix</keyword>
<name>A0A8T2VAQ0_CERRI</name>
<evidence type="ECO:0000256" key="1">
    <source>
        <dbReference type="SAM" id="Phobius"/>
    </source>
</evidence>
<evidence type="ECO:0000313" key="2">
    <source>
        <dbReference type="EMBL" id="KAH7445571.1"/>
    </source>
</evidence>
<feature type="transmembrane region" description="Helical" evidence="1">
    <location>
        <begin position="39"/>
        <end position="63"/>
    </location>
</feature>
<keyword evidence="1" id="KW-0472">Membrane</keyword>
<organism evidence="2 3">
    <name type="scientific">Ceratopteris richardii</name>
    <name type="common">Triangle waterfern</name>
    <dbReference type="NCBI Taxonomy" id="49495"/>
    <lineage>
        <taxon>Eukaryota</taxon>
        <taxon>Viridiplantae</taxon>
        <taxon>Streptophyta</taxon>
        <taxon>Embryophyta</taxon>
        <taxon>Tracheophyta</taxon>
        <taxon>Polypodiopsida</taxon>
        <taxon>Polypodiidae</taxon>
        <taxon>Polypodiales</taxon>
        <taxon>Pteridineae</taxon>
        <taxon>Pteridaceae</taxon>
        <taxon>Parkerioideae</taxon>
        <taxon>Ceratopteris</taxon>
    </lineage>
</organism>
<reference evidence="2" key="1">
    <citation type="submission" date="2021-08" db="EMBL/GenBank/DDBJ databases">
        <title>WGS assembly of Ceratopteris richardii.</title>
        <authorList>
            <person name="Marchant D.B."/>
            <person name="Chen G."/>
            <person name="Jenkins J."/>
            <person name="Shu S."/>
            <person name="Leebens-Mack J."/>
            <person name="Grimwood J."/>
            <person name="Schmutz J."/>
            <person name="Soltis P."/>
            <person name="Soltis D."/>
            <person name="Chen Z.-H."/>
        </authorList>
    </citation>
    <scope>NUCLEOTIDE SEQUENCE</scope>
    <source>
        <strain evidence="2">Whitten #5841</strain>
        <tissue evidence="2">Leaf</tissue>
    </source>
</reference>
<evidence type="ECO:0008006" key="4">
    <source>
        <dbReference type="Google" id="ProtNLM"/>
    </source>
</evidence>
<dbReference type="OMA" id="FMPRRAY"/>
<comment type="caution">
    <text evidence="2">The sequence shown here is derived from an EMBL/GenBank/DDBJ whole genome shotgun (WGS) entry which is preliminary data.</text>
</comment>
<dbReference type="Proteomes" id="UP000825935">
    <property type="component" value="Chromosome 1"/>
</dbReference>
<accession>A0A8T2VAQ0</accession>
<dbReference type="OrthoDB" id="1870641at2759"/>